<evidence type="ECO:0000313" key="8">
    <source>
        <dbReference type="Proteomes" id="UP000521868"/>
    </source>
</evidence>
<evidence type="ECO:0000256" key="1">
    <source>
        <dbReference type="ARBA" id="ARBA00004453"/>
    </source>
</evidence>
<comment type="similarity">
    <text evidence="2">Belongs to the RdgC family.</text>
</comment>
<keyword evidence="4" id="KW-0963">Cytoplasm</keyword>
<dbReference type="RefSeq" id="WP_168105714.1">
    <property type="nucleotide sequence ID" value="NZ_VTOX01000001.1"/>
</dbReference>
<feature type="region of interest" description="Disordered" evidence="6">
    <location>
        <begin position="303"/>
        <end position="324"/>
    </location>
</feature>
<gene>
    <name evidence="7" type="ORF">RAMLITH_02305</name>
</gene>
<evidence type="ECO:0000256" key="3">
    <source>
        <dbReference type="ARBA" id="ARBA00022296"/>
    </source>
</evidence>
<dbReference type="InterPro" id="IPR007476">
    <property type="entry name" value="RdgC"/>
</dbReference>
<dbReference type="Pfam" id="PF04381">
    <property type="entry name" value="RdgC"/>
    <property type="match status" value="1"/>
</dbReference>
<dbReference type="GO" id="GO:0006310">
    <property type="term" value="P:DNA recombination"/>
    <property type="evidence" value="ECO:0007669"/>
    <property type="project" value="UniProtKB-KW"/>
</dbReference>
<dbReference type="GO" id="GO:0043590">
    <property type="term" value="C:bacterial nucleoid"/>
    <property type="evidence" value="ECO:0007669"/>
    <property type="project" value="TreeGrafter"/>
</dbReference>
<name>A0A7X6DCK8_9BURK</name>
<evidence type="ECO:0000256" key="2">
    <source>
        <dbReference type="ARBA" id="ARBA00008657"/>
    </source>
</evidence>
<dbReference type="Proteomes" id="UP000521868">
    <property type="component" value="Unassembled WGS sequence"/>
</dbReference>
<proteinExistence type="inferred from homology"/>
<reference evidence="7 8" key="1">
    <citation type="journal article" date="2020" name="Nature">
        <title>Bacterial chemolithoautotrophy via manganese oxidation.</title>
        <authorList>
            <person name="Yu H."/>
            <person name="Leadbetter J.R."/>
        </authorList>
    </citation>
    <scope>NUCLEOTIDE SEQUENCE [LARGE SCALE GENOMIC DNA]</scope>
    <source>
        <strain evidence="7 8">RBP-1</strain>
    </source>
</reference>
<protein>
    <recommendedName>
        <fullName evidence="3">Recombination-associated protein RdgC</fullName>
    </recommendedName>
</protein>
<dbReference type="NCBIfam" id="NF001464">
    <property type="entry name" value="PRK00321.1-5"/>
    <property type="match status" value="1"/>
</dbReference>
<evidence type="ECO:0000256" key="6">
    <source>
        <dbReference type="SAM" id="MobiDB-lite"/>
    </source>
</evidence>
<dbReference type="NCBIfam" id="NF001463">
    <property type="entry name" value="PRK00321.1-4"/>
    <property type="match status" value="1"/>
</dbReference>
<evidence type="ECO:0000256" key="4">
    <source>
        <dbReference type="ARBA" id="ARBA00022490"/>
    </source>
</evidence>
<comment type="subcellular location">
    <subcellularLocation>
        <location evidence="1">Cytoplasm</location>
        <location evidence="1">Nucleoid</location>
    </subcellularLocation>
</comment>
<keyword evidence="5" id="KW-0233">DNA recombination</keyword>
<sequence length="324" mass="35046">MFKSASYYRIDPGFVLPSLDALEEALQSARFLPCGATQTDSAGWVPPRGRKSVALAEMVGGHLILRLCTERRALPASAVKAALEERIEKYRQETGNERVGAKLKKEFKEEIVFELLPRAFTKRSSTLLWLDPANRFLVVDSGSLSGADKIVTALVEALSKVGGAPFAVKPVRTNSSAAASMSHWLSTREAPVGFTVDRDCELKTPDDQKSTVRYSRHTLEIDEVPQHIAAGKVPTQLALTWSDRVSFVLSESAQLRKLKLLDVVMDGVQQGGKDDDGFDTDVAILTGELTGLLPDLLDALGGEMEDGPAAPAAVAEPEAELAPF</sequence>
<dbReference type="PANTHER" id="PTHR38103">
    <property type="entry name" value="RECOMBINATION-ASSOCIATED PROTEIN RDGC"/>
    <property type="match status" value="1"/>
</dbReference>
<dbReference type="AlphaFoldDB" id="A0A7X6DCK8"/>
<organism evidence="7 8">
    <name type="scientific">Ramlibacter lithotrophicus</name>
    <dbReference type="NCBI Taxonomy" id="2606681"/>
    <lineage>
        <taxon>Bacteria</taxon>
        <taxon>Pseudomonadati</taxon>
        <taxon>Pseudomonadota</taxon>
        <taxon>Betaproteobacteria</taxon>
        <taxon>Burkholderiales</taxon>
        <taxon>Comamonadaceae</taxon>
        <taxon>Ramlibacter</taxon>
    </lineage>
</organism>
<accession>A0A7X6DCK8</accession>
<dbReference type="EMBL" id="VTOX01000001">
    <property type="protein sequence ID" value="NKE64642.1"/>
    <property type="molecule type" value="Genomic_DNA"/>
</dbReference>
<keyword evidence="8" id="KW-1185">Reference proteome</keyword>
<dbReference type="PANTHER" id="PTHR38103:SF1">
    <property type="entry name" value="RECOMBINATION-ASSOCIATED PROTEIN RDGC"/>
    <property type="match status" value="1"/>
</dbReference>
<dbReference type="GO" id="GO:0000018">
    <property type="term" value="P:regulation of DNA recombination"/>
    <property type="evidence" value="ECO:0007669"/>
    <property type="project" value="TreeGrafter"/>
</dbReference>
<evidence type="ECO:0000256" key="5">
    <source>
        <dbReference type="ARBA" id="ARBA00023172"/>
    </source>
</evidence>
<evidence type="ECO:0000313" key="7">
    <source>
        <dbReference type="EMBL" id="NKE64642.1"/>
    </source>
</evidence>
<dbReference type="GO" id="GO:0003690">
    <property type="term" value="F:double-stranded DNA binding"/>
    <property type="evidence" value="ECO:0007669"/>
    <property type="project" value="TreeGrafter"/>
</dbReference>
<comment type="caution">
    <text evidence="7">The sequence shown here is derived from an EMBL/GenBank/DDBJ whole genome shotgun (WGS) entry which is preliminary data.</text>
</comment>